<dbReference type="OrthoDB" id="769821at2759"/>
<name>A0A843WAY4_COLES</name>
<evidence type="ECO:0000313" key="2">
    <source>
        <dbReference type="EMBL" id="MQM02821.1"/>
    </source>
</evidence>
<dbReference type="EMBL" id="NMUH01002923">
    <property type="protein sequence ID" value="MQM02821.1"/>
    <property type="molecule type" value="Genomic_DNA"/>
</dbReference>
<reference evidence="2" key="1">
    <citation type="submission" date="2017-07" db="EMBL/GenBank/DDBJ databases">
        <title>Taro Niue Genome Assembly and Annotation.</title>
        <authorList>
            <person name="Atibalentja N."/>
            <person name="Keating K."/>
            <person name="Fields C.J."/>
        </authorList>
    </citation>
    <scope>NUCLEOTIDE SEQUENCE</scope>
    <source>
        <strain evidence="2">Niue_2</strain>
        <tissue evidence="2">Leaf</tissue>
    </source>
</reference>
<feature type="region of interest" description="Disordered" evidence="1">
    <location>
        <begin position="44"/>
        <end position="156"/>
    </location>
</feature>
<feature type="compositionally biased region" description="Pro residues" evidence="1">
    <location>
        <begin position="56"/>
        <end position="73"/>
    </location>
</feature>
<keyword evidence="3" id="KW-1185">Reference proteome</keyword>
<dbReference type="Pfam" id="PF07797">
    <property type="entry name" value="DUF1639"/>
    <property type="match status" value="1"/>
</dbReference>
<dbReference type="PANTHER" id="PTHR33130:SF40">
    <property type="entry name" value="CHROMOGRANIN (DUF1639)"/>
    <property type="match status" value="1"/>
</dbReference>
<sequence length="332" mass="36710">MVMVELSETEKPRTPPPSSFSSPFASPSLRWACKRRLRCFHPDAAAHRRLSSPSISPSPSPDRLPPCRPPPPVDGDGAHPRAPRAADPFVRSSPLRPSRSPSPSPPPPSRRARILLTMPSPRREEDDGAEPSGAAPDPSARSGFDEEARARDVGGLGASRLAPDAVRVGWSLRSAVRNEEEKGKKKKGGKVELWVSLSRDEIEDDFLWMTGAKPPRRAKRRDRGASDHFLIGVFPGSWMPNKVTAARYRVSEPSDIRKVVRLIAKKGDSDLKVLCFLSTRRHIGYGWLAGGLFSPSRQGGKKSLRCKPILILDDLKPGETGREVYQFWIWTI</sequence>
<accession>A0A843WAY4</accession>
<comment type="caution">
    <text evidence="2">The sequence shown here is derived from an EMBL/GenBank/DDBJ whole genome shotgun (WGS) entry which is preliminary data.</text>
</comment>
<gene>
    <name evidence="2" type="ORF">Taro_035592</name>
</gene>
<protein>
    <submittedName>
        <fullName evidence="2">Uncharacterized protein</fullName>
    </submittedName>
</protein>
<feature type="compositionally biased region" description="Pro residues" evidence="1">
    <location>
        <begin position="100"/>
        <end position="109"/>
    </location>
</feature>
<feature type="compositionally biased region" description="Basic and acidic residues" evidence="1">
    <location>
        <begin position="143"/>
        <end position="152"/>
    </location>
</feature>
<proteinExistence type="predicted"/>
<feature type="region of interest" description="Disordered" evidence="1">
    <location>
        <begin position="1"/>
        <end position="26"/>
    </location>
</feature>
<dbReference type="PANTHER" id="PTHR33130">
    <property type="entry name" value="PUTATIVE (DUF1639)-RELATED"/>
    <property type="match status" value="1"/>
</dbReference>
<dbReference type="Proteomes" id="UP000652761">
    <property type="component" value="Unassembled WGS sequence"/>
</dbReference>
<evidence type="ECO:0000256" key="1">
    <source>
        <dbReference type="SAM" id="MobiDB-lite"/>
    </source>
</evidence>
<dbReference type="InterPro" id="IPR012438">
    <property type="entry name" value="DUF1639"/>
</dbReference>
<organism evidence="2 3">
    <name type="scientific">Colocasia esculenta</name>
    <name type="common">Wild taro</name>
    <name type="synonym">Arum esculentum</name>
    <dbReference type="NCBI Taxonomy" id="4460"/>
    <lineage>
        <taxon>Eukaryota</taxon>
        <taxon>Viridiplantae</taxon>
        <taxon>Streptophyta</taxon>
        <taxon>Embryophyta</taxon>
        <taxon>Tracheophyta</taxon>
        <taxon>Spermatophyta</taxon>
        <taxon>Magnoliopsida</taxon>
        <taxon>Liliopsida</taxon>
        <taxon>Araceae</taxon>
        <taxon>Aroideae</taxon>
        <taxon>Colocasieae</taxon>
        <taxon>Colocasia</taxon>
    </lineage>
</organism>
<evidence type="ECO:0000313" key="3">
    <source>
        <dbReference type="Proteomes" id="UP000652761"/>
    </source>
</evidence>
<dbReference type="AlphaFoldDB" id="A0A843WAY4"/>